<keyword evidence="2" id="KW-1185">Reference proteome</keyword>
<gene>
    <name evidence="1" type="ORF">JVT61DRAFT_9163</name>
</gene>
<evidence type="ECO:0000313" key="2">
    <source>
        <dbReference type="Proteomes" id="UP000683000"/>
    </source>
</evidence>
<name>A0A8I2YHC3_9AGAM</name>
<dbReference type="AlphaFoldDB" id="A0A8I2YHC3"/>
<reference evidence="1" key="1">
    <citation type="submission" date="2021-03" db="EMBL/GenBank/DDBJ databases">
        <title>Evolutionary innovations through gain and loss of genes in the ectomycorrhizal Boletales.</title>
        <authorList>
            <person name="Wu G."/>
            <person name="Miyauchi S."/>
            <person name="Morin E."/>
            <person name="Yang Z.-L."/>
            <person name="Xu J."/>
            <person name="Martin F.M."/>
        </authorList>
    </citation>
    <scope>NUCLEOTIDE SEQUENCE</scope>
    <source>
        <strain evidence="1">BR01</strain>
    </source>
</reference>
<protein>
    <submittedName>
        <fullName evidence="1">Uncharacterized protein</fullName>
    </submittedName>
</protein>
<dbReference type="OrthoDB" id="2745518at2759"/>
<accession>A0A8I2YHC3</accession>
<dbReference type="EMBL" id="JAGFBS010000032">
    <property type="protein sequence ID" value="KAG6371807.1"/>
    <property type="molecule type" value="Genomic_DNA"/>
</dbReference>
<sequence length="403" mass="47122">MSSLYDLVGPVLPQALRLARYQASANPPQSVNDLQSENDAINQTPSREEDRLLVSNANVMTALEELFSWSEKDRTSRTSRLSRMESFRFQRAMYRIWLMSVLFKPRPLVLKPGGSADEHARDRDLELRKSWDDQKSILQQFSTQELFQIDRLTRFLSWIAQWVVIAERNGLKGPMDLSRYEHIKMLVFAGPHVILHGYEDATIAHLPSEYIDAGPYTEFIEQALSEIAQERQVTVPVGYGFVGFILDNIHDEHNKCRHCGDGTANPHMSRMRLLADLYNEKNWEHLKGRLNRHGFVPGNLSFNLVEEEPLVQAFSGDWSQFLHEMFTCRQDEYAQWSKQDWICSECWGTFFKDTIWRWRLWQKKKFGERIEKDCRYGYMCWEQCQESGLDHAGQFNVKKSPVV</sequence>
<dbReference type="Proteomes" id="UP000683000">
    <property type="component" value="Unassembled WGS sequence"/>
</dbReference>
<evidence type="ECO:0000313" key="1">
    <source>
        <dbReference type="EMBL" id="KAG6371807.1"/>
    </source>
</evidence>
<comment type="caution">
    <text evidence="1">The sequence shown here is derived from an EMBL/GenBank/DDBJ whole genome shotgun (WGS) entry which is preliminary data.</text>
</comment>
<organism evidence="1 2">
    <name type="scientific">Boletus reticuloceps</name>
    <dbReference type="NCBI Taxonomy" id="495285"/>
    <lineage>
        <taxon>Eukaryota</taxon>
        <taxon>Fungi</taxon>
        <taxon>Dikarya</taxon>
        <taxon>Basidiomycota</taxon>
        <taxon>Agaricomycotina</taxon>
        <taxon>Agaricomycetes</taxon>
        <taxon>Agaricomycetidae</taxon>
        <taxon>Boletales</taxon>
        <taxon>Boletineae</taxon>
        <taxon>Boletaceae</taxon>
        <taxon>Boletoideae</taxon>
        <taxon>Boletus</taxon>
    </lineage>
</organism>
<proteinExistence type="predicted"/>